<keyword evidence="1" id="KW-1133">Transmembrane helix</keyword>
<dbReference type="OrthoDB" id="5342093at2759"/>
<name>A0A9P4NZE2_9PEZI</name>
<feature type="domain" description="DUF6594" evidence="2">
    <location>
        <begin position="8"/>
        <end position="271"/>
    </location>
</feature>
<sequence length="279" mass="32031">MDDIQSGYAFFSRLIRVERRFMIYRSFAELNARNLLYLQAELVDLEQDLLYVTGKDYCSKDMAERRFLLNARELREGNGQQWAKVLEIREKLKEYNAALLQQAEVNRLEPAKPQDVKLLEDWLRHEDGGKGFLEGYERAPYDELQTPDLISLYSEPSVDKLTGWVGNRLVPWLHNKVLHRIRTPLPGHEGVGLVKYDDKHFKRFERVLGVLLSTLYPSVAILSLYYIKSLLHRLIAIIFFSMLCACSLAFMTSARSVEIFAATAACASVQVVFVGSTST</sequence>
<organism evidence="3 4">
    <name type="scientific">Tothia fuscella</name>
    <dbReference type="NCBI Taxonomy" id="1048955"/>
    <lineage>
        <taxon>Eukaryota</taxon>
        <taxon>Fungi</taxon>
        <taxon>Dikarya</taxon>
        <taxon>Ascomycota</taxon>
        <taxon>Pezizomycotina</taxon>
        <taxon>Dothideomycetes</taxon>
        <taxon>Pleosporomycetidae</taxon>
        <taxon>Venturiales</taxon>
        <taxon>Cylindrosympodiaceae</taxon>
        <taxon>Tothia</taxon>
    </lineage>
</organism>
<dbReference type="PANTHER" id="PTHR34502">
    <property type="entry name" value="DUF6594 DOMAIN-CONTAINING PROTEIN-RELATED"/>
    <property type="match status" value="1"/>
</dbReference>
<accession>A0A9P4NZE2</accession>
<proteinExistence type="predicted"/>
<evidence type="ECO:0000259" key="2">
    <source>
        <dbReference type="Pfam" id="PF20237"/>
    </source>
</evidence>
<evidence type="ECO:0000313" key="4">
    <source>
        <dbReference type="Proteomes" id="UP000800235"/>
    </source>
</evidence>
<keyword evidence="1" id="KW-0812">Transmembrane</keyword>
<comment type="caution">
    <text evidence="3">The sequence shown here is derived from an EMBL/GenBank/DDBJ whole genome shotgun (WGS) entry which is preliminary data.</text>
</comment>
<evidence type="ECO:0000313" key="3">
    <source>
        <dbReference type="EMBL" id="KAF2435295.1"/>
    </source>
</evidence>
<evidence type="ECO:0000256" key="1">
    <source>
        <dbReference type="SAM" id="Phobius"/>
    </source>
</evidence>
<keyword evidence="4" id="KW-1185">Reference proteome</keyword>
<dbReference type="Pfam" id="PF20237">
    <property type="entry name" value="DUF6594"/>
    <property type="match status" value="1"/>
</dbReference>
<reference evidence="3" key="1">
    <citation type="journal article" date="2020" name="Stud. Mycol.">
        <title>101 Dothideomycetes genomes: a test case for predicting lifestyles and emergence of pathogens.</title>
        <authorList>
            <person name="Haridas S."/>
            <person name="Albert R."/>
            <person name="Binder M."/>
            <person name="Bloem J."/>
            <person name="Labutti K."/>
            <person name="Salamov A."/>
            <person name="Andreopoulos B."/>
            <person name="Baker S."/>
            <person name="Barry K."/>
            <person name="Bills G."/>
            <person name="Bluhm B."/>
            <person name="Cannon C."/>
            <person name="Castanera R."/>
            <person name="Culley D."/>
            <person name="Daum C."/>
            <person name="Ezra D."/>
            <person name="Gonzalez J."/>
            <person name="Henrissat B."/>
            <person name="Kuo A."/>
            <person name="Liang C."/>
            <person name="Lipzen A."/>
            <person name="Lutzoni F."/>
            <person name="Magnuson J."/>
            <person name="Mondo S."/>
            <person name="Nolan M."/>
            <person name="Ohm R."/>
            <person name="Pangilinan J."/>
            <person name="Park H.-J."/>
            <person name="Ramirez L."/>
            <person name="Alfaro M."/>
            <person name="Sun H."/>
            <person name="Tritt A."/>
            <person name="Yoshinaga Y."/>
            <person name="Zwiers L.-H."/>
            <person name="Turgeon B."/>
            <person name="Goodwin S."/>
            <person name="Spatafora J."/>
            <person name="Crous P."/>
            <person name="Grigoriev I."/>
        </authorList>
    </citation>
    <scope>NUCLEOTIDE SEQUENCE</scope>
    <source>
        <strain evidence="3">CBS 130266</strain>
    </source>
</reference>
<dbReference type="InterPro" id="IPR046529">
    <property type="entry name" value="DUF6594"/>
</dbReference>
<gene>
    <name evidence="3" type="ORF">EJ08DRAFT_625712</name>
</gene>
<dbReference type="AlphaFoldDB" id="A0A9P4NZE2"/>
<protein>
    <recommendedName>
        <fullName evidence="2">DUF6594 domain-containing protein</fullName>
    </recommendedName>
</protein>
<dbReference type="PANTHER" id="PTHR34502:SF5">
    <property type="entry name" value="DUF6594 DOMAIN-CONTAINING PROTEIN"/>
    <property type="match status" value="1"/>
</dbReference>
<feature type="transmembrane region" description="Helical" evidence="1">
    <location>
        <begin position="207"/>
        <end position="227"/>
    </location>
</feature>
<dbReference type="EMBL" id="MU007013">
    <property type="protein sequence ID" value="KAF2435295.1"/>
    <property type="molecule type" value="Genomic_DNA"/>
</dbReference>
<dbReference type="Proteomes" id="UP000800235">
    <property type="component" value="Unassembled WGS sequence"/>
</dbReference>
<feature type="transmembrane region" description="Helical" evidence="1">
    <location>
        <begin position="233"/>
        <end position="252"/>
    </location>
</feature>
<keyword evidence="1" id="KW-0472">Membrane</keyword>